<keyword evidence="3" id="KW-1185">Reference proteome</keyword>
<protein>
    <submittedName>
        <fullName evidence="2">Uncharacterized protein</fullName>
    </submittedName>
</protein>
<gene>
    <name evidence="2" type="ORF">ES288_A07G185000v1</name>
</gene>
<evidence type="ECO:0000256" key="1">
    <source>
        <dbReference type="SAM" id="Phobius"/>
    </source>
</evidence>
<dbReference type="EMBL" id="CM017694">
    <property type="protein sequence ID" value="TYH10544.1"/>
    <property type="molecule type" value="Genomic_DNA"/>
</dbReference>
<name>A0A5D2FWY3_GOSDA</name>
<accession>A0A5D2FWY3</accession>
<organism evidence="2 3">
    <name type="scientific">Gossypium darwinii</name>
    <name type="common">Darwin's cotton</name>
    <name type="synonym">Gossypium barbadense var. darwinii</name>
    <dbReference type="NCBI Taxonomy" id="34276"/>
    <lineage>
        <taxon>Eukaryota</taxon>
        <taxon>Viridiplantae</taxon>
        <taxon>Streptophyta</taxon>
        <taxon>Embryophyta</taxon>
        <taxon>Tracheophyta</taxon>
        <taxon>Spermatophyta</taxon>
        <taxon>Magnoliopsida</taxon>
        <taxon>eudicotyledons</taxon>
        <taxon>Gunneridae</taxon>
        <taxon>Pentapetalae</taxon>
        <taxon>rosids</taxon>
        <taxon>malvids</taxon>
        <taxon>Malvales</taxon>
        <taxon>Malvaceae</taxon>
        <taxon>Malvoideae</taxon>
        <taxon>Gossypium</taxon>
    </lineage>
</organism>
<evidence type="ECO:0000313" key="3">
    <source>
        <dbReference type="Proteomes" id="UP000323506"/>
    </source>
</evidence>
<dbReference type="Proteomes" id="UP000323506">
    <property type="component" value="Chromosome A07"/>
</dbReference>
<sequence length="70" mass="8387">MVTPSAYTVNYSSHISKMFISCCILIVFLYPKLSNIMFTTMLQSTEQWKRKKERNTFSTNFLPIRPWWMV</sequence>
<keyword evidence="1" id="KW-0812">Transmembrane</keyword>
<keyword evidence="1" id="KW-0472">Membrane</keyword>
<proteinExistence type="predicted"/>
<feature type="transmembrane region" description="Helical" evidence="1">
    <location>
        <begin position="18"/>
        <end position="42"/>
    </location>
</feature>
<evidence type="ECO:0000313" key="2">
    <source>
        <dbReference type="EMBL" id="TYH10544.1"/>
    </source>
</evidence>
<dbReference type="AlphaFoldDB" id="A0A5D2FWY3"/>
<reference evidence="2 3" key="1">
    <citation type="submission" date="2019-06" db="EMBL/GenBank/DDBJ databases">
        <title>WGS assembly of Gossypium darwinii.</title>
        <authorList>
            <person name="Chen Z.J."/>
            <person name="Sreedasyam A."/>
            <person name="Ando A."/>
            <person name="Song Q."/>
            <person name="De L."/>
            <person name="Hulse-Kemp A."/>
            <person name="Ding M."/>
            <person name="Ye W."/>
            <person name="Kirkbride R."/>
            <person name="Jenkins J."/>
            <person name="Plott C."/>
            <person name="Lovell J."/>
            <person name="Lin Y.-M."/>
            <person name="Vaughn R."/>
            <person name="Liu B."/>
            <person name="Li W."/>
            <person name="Simpson S."/>
            <person name="Scheffler B."/>
            <person name="Saski C."/>
            <person name="Grover C."/>
            <person name="Hu G."/>
            <person name="Conover J."/>
            <person name="Carlson J."/>
            <person name="Shu S."/>
            <person name="Boston L."/>
            <person name="Williams M."/>
            <person name="Peterson D."/>
            <person name="Mcgee K."/>
            <person name="Jones D."/>
            <person name="Wendel J."/>
            <person name="Stelly D."/>
            <person name="Grimwood J."/>
            <person name="Schmutz J."/>
        </authorList>
    </citation>
    <scope>NUCLEOTIDE SEQUENCE [LARGE SCALE GENOMIC DNA]</scope>
    <source>
        <strain evidence="2">1808015.09</strain>
    </source>
</reference>
<keyword evidence="1" id="KW-1133">Transmembrane helix</keyword>